<dbReference type="RefSeq" id="WP_148964885.1">
    <property type="nucleotide sequence ID" value="NZ_VTEU01000001.1"/>
</dbReference>
<dbReference type="AlphaFoldDB" id="A0AA94WR61"/>
<proteinExistence type="predicted"/>
<dbReference type="Proteomes" id="UP000323393">
    <property type="component" value="Unassembled WGS sequence"/>
</dbReference>
<dbReference type="GO" id="GO:0046983">
    <property type="term" value="F:protein dimerization activity"/>
    <property type="evidence" value="ECO:0007669"/>
    <property type="project" value="InterPro"/>
</dbReference>
<protein>
    <submittedName>
        <fullName evidence="1">Aspartyl-phosphate phosphatase Spo0E family protein</fullName>
    </submittedName>
</protein>
<name>A0AA94WR61_9BACI</name>
<dbReference type="InterPro" id="IPR037208">
    <property type="entry name" value="Spo0E-like_sf"/>
</dbReference>
<evidence type="ECO:0000313" key="1">
    <source>
        <dbReference type="EMBL" id="TYS61259.1"/>
    </source>
</evidence>
<comment type="caution">
    <text evidence="1">The sequence shown here is derived from an EMBL/GenBank/DDBJ whole genome shotgun (WGS) entry which is preliminary data.</text>
</comment>
<dbReference type="Gene3D" id="4.10.280.10">
    <property type="entry name" value="Helix-loop-helix DNA-binding domain"/>
    <property type="match status" value="1"/>
</dbReference>
<accession>A0AA94WR61</accession>
<dbReference type="InterPro" id="IPR036638">
    <property type="entry name" value="HLH_DNA-bd_sf"/>
</dbReference>
<evidence type="ECO:0000313" key="2">
    <source>
        <dbReference type="Proteomes" id="UP000323393"/>
    </source>
</evidence>
<dbReference type="GO" id="GO:0043937">
    <property type="term" value="P:regulation of sporulation"/>
    <property type="evidence" value="ECO:0007669"/>
    <property type="project" value="InterPro"/>
</dbReference>
<dbReference type="SUPFAM" id="SSF140500">
    <property type="entry name" value="BAS1536-like"/>
    <property type="match status" value="1"/>
</dbReference>
<dbReference type="InterPro" id="IPR018540">
    <property type="entry name" value="Spo0E-like"/>
</dbReference>
<gene>
    <name evidence="1" type="ORF">FZC74_03005</name>
</gene>
<reference evidence="1 2" key="1">
    <citation type="submission" date="2019-08" db="EMBL/GenBank/DDBJ databases">
        <title>Bacillus genomes from the desert of Cuatro Cienegas, Coahuila.</title>
        <authorList>
            <person name="Olmedo-Alvarez G."/>
        </authorList>
    </citation>
    <scope>NUCLEOTIDE SEQUENCE [LARGE SCALE GENOMIC DNA]</scope>
    <source>
        <strain evidence="1 2">CH88_3T</strain>
    </source>
</reference>
<dbReference type="Pfam" id="PF09388">
    <property type="entry name" value="SpoOE-like"/>
    <property type="match status" value="1"/>
</dbReference>
<sequence length="62" mass="7311">MRLVELAVEKKRSQMMQTAFKTGLTSVETVRLSQELDEMLNVFIPPHHEEHQHNQQPKLDKK</sequence>
<organism evidence="1 2">
    <name type="scientific">Sutcliffiella horikoshii</name>
    <dbReference type="NCBI Taxonomy" id="79883"/>
    <lineage>
        <taxon>Bacteria</taxon>
        <taxon>Bacillati</taxon>
        <taxon>Bacillota</taxon>
        <taxon>Bacilli</taxon>
        <taxon>Bacillales</taxon>
        <taxon>Bacillaceae</taxon>
        <taxon>Sutcliffiella</taxon>
    </lineage>
</organism>
<dbReference type="EMBL" id="VTEU01000001">
    <property type="protein sequence ID" value="TYS61259.1"/>
    <property type="molecule type" value="Genomic_DNA"/>
</dbReference>